<accession>A0A4P7AIS2</accession>
<dbReference type="Gene3D" id="3.90.1200.10">
    <property type="match status" value="1"/>
</dbReference>
<gene>
    <name evidence="1" type="ORF">SGLAD_v1c04240</name>
</gene>
<keyword evidence="2" id="KW-1185">Reference proteome</keyword>
<evidence type="ECO:0000313" key="1">
    <source>
        <dbReference type="EMBL" id="QBQ07623.1"/>
    </source>
</evidence>
<protein>
    <submittedName>
        <fullName evidence="1">Choline kinase</fullName>
    </submittedName>
</protein>
<name>A0A4P7AIS2_9MOLU</name>
<keyword evidence="1" id="KW-0808">Transferase</keyword>
<dbReference type="RefSeq" id="WP_134297417.1">
    <property type="nucleotide sequence ID" value="NZ_CP038013.1"/>
</dbReference>
<dbReference type="AlphaFoldDB" id="A0A4P7AIS2"/>
<organism evidence="1 2">
    <name type="scientific">Spiroplasma gladiatoris</name>
    <dbReference type="NCBI Taxonomy" id="2143"/>
    <lineage>
        <taxon>Bacteria</taxon>
        <taxon>Bacillati</taxon>
        <taxon>Mycoplasmatota</taxon>
        <taxon>Mollicutes</taxon>
        <taxon>Entomoplasmatales</taxon>
        <taxon>Spiroplasmataceae</taxon>
        <taxon>Spiroplasma</taxon>
    </lineage>
</organism>
<dbReference type="InterPro" id="IPR011009">
    <property type="entry name" value="Kinase-like_dom_sf"/>
</dbReference>
<dbReference type="Pfam" id="PF01633">
    <property type="entry name" value="Choline_kinase"/>
    <property type="match status" value="1"/>
</dbReference>
<dbReference type="Proteomes" id="UP000294309">
    <property type="component" value="Chromosome"/>
</dbReference>
<dbReference type="GO" id="GO:0016301">
    <property type="term" value="F:kinase activity"/>
    <property type="evidence" value="ECO:0007669"/>
    <property type="project" value="UniProtKB-KW"/>
</dbReference>
<dbReference type="KEGG" id="sgq:SGLAD_v1c04240"/>
<keyword evidence="1" id="KW-0418">Kinase</keyword>
<dbReference type="OrthoDB" id="9803871at2"/>
<dbReference type="EMBL" id="CP038013">
    <property type="protein sequence ID" value="QBQ07623.1"/>
    <property type="molecule type" value="Genomic_DNA"/>
</dbReference>
<dbReference type="SUPFAM" id="SSF56112">
    <property type="entry name" value="Protein kinase-like (PK-like)"/>
    <property type="match status" value="1"/>
</dbReference>
<reference evidence="1 2" key="1">
    <citation type="submission" date="2019-03" db="EMBL/GenBank/DDBJ databases">
        <title>Complete genome sequence of Spiroplasma gladiatoris TG-1 (DSM 22552).</title>
        <authorList>
            <person name="Lin Y.-C."/>
            <person name="Chou L."/>
            <person name="Kuo C.-H."/>
        </authorList>
    </citation>
    <scope>NUCLEOTIDE SEQUENCE [LARGE SCALE GENOMIC DNA]</scope>
    <source>
        <strain evidence="1 2">TG-1</strain>
    </source>
</reference>
<proteinExistence type="predicted"/>
<sequence length="268" mass="32248">MNEKFKGLTNNILIKDDQIIKFAKELSKTYLDKKNEYNVLNEFLNSDQDVMIKPIEFNYKNNNLISSFKILKDFKSLEEYEINELVLSKIVDSIYKFHNIKLNFKKIKRFNYKNFLFFFVNNIKNKMFNLSREIKIVLNKVSQLEKCDFVISHNDLVPGNILINKNFEIKFIDYDYVMLNDKFFDIASFITETLNDNEELIKNFISLVIKKNLLKKEELDMLNNCIAYQDVLWTLWANYMHENLNEDIYLQIAKEKYDRIKNRKLITI</sequence>
<evidence type="ECO:0000313" key="2">
    <source>
        <dbReference type="Proteomes" id="UP000294309"/>
    </source>
</evidence>